<name>A0AA38TEW9_9ASTR</name>
<dbReference type="Proteomes" id="UP001172457">
    <property type="component" value="Chromosome 4"/>
</dbReference>
<evidence type="ECO:0000313" key="2">
    <source>
        <dbReference type="Proteomes" id="UP001172457"/>
    </source>
</evidence>
<sequence>MEGVSSTIMTLKPISSVASCICTKGYEELEKRQRLIVVVRDLVEALLLVYEKPEASERYICTSHAIRSKKLVEMLKKYIESDDIFSIIFEKLQKMGWSYRPLEETLVDSVESYTENGILSNL</sequence>
<dbReference type="AlphaFoldDB" id="A0AA38TEW9"/>
<dbReference type="Gene3D" id="3.40.50.720">
    <property type="entry name" value="NAD(P)-binding Rossmann-like Domain"/>
    <property type="match status" value="1"/>
</dbReference>
<evidence type="ECO:0000313" key="1">
    <source>
        <dbReference type="EMBL" id="KAJ9553961.1"/>
    </source>
</evidence>
<dbReference type="SUPFAM" id="SSF51735">
    <property type="entry name" value="NAD(P)-binding Rossmann-fold domains"/>
    <property type="match status" value="1"/>
</dbReference>
<comment type="caution">
    <text evidence="1">The sequence shown here is derived from an EMBL/GenBank/DDBJ whole genome shotgun (WGS) entry which is preliminary data.</text>
</comment>
<proteinExistence type="predicted"/>
<gene>
    <name evidence="1" type="ORF">OSB04_018006</name>
</gene>
<dbReference type="EMBL" id="JARYMX010000004">
    <property type="protein sequence ID" value="KAJ9553961.1"/>
    <property type="molecule type" value="Genomic_DNA"/>
</dbReference>
<dbReference type="InterPro" id="IPR036291">
    <property type="entry name" value="NAD(P)-bd_dom_sf"/>
</dbReference>
<reference evidence="1" key="1">
    <citation type="submission" date="2023-03" db="EMBL/GenBank/DDBJ databases">
        <title>Chromosome-scale reference genome and RAD-based genetic map of yellow starthistle (Centaurea solstitialis) reveal putative structural variation and QTLs associated with invader traits.</title>
        <authorList>
            <person name="Reatini B."/>
            <person name="Cang F.A."/>
            <person name="Jiang Q."/>
            <person name="Mckibben M.T.W."/>
            <person name="Barker M.S."/>
            <person name="Rieseberg L.H."/>
            <person name="Dlugosch K.M."/>
        </authorList>
    </citation>
    <scope>NUCLEOTIDE SEQUENCE</scope>
    <source>
        <strain evidence="1">CAN-66</strain>
        <tissue evidence="1">Leaf</tissue>
    </source>
</reference>
<keyword evidence="2" id="KW-1185">Reference proteome</keyword>
<protein>
    <submittedName>
        <fullName evidence="1">Uncharacterized protein</fullName>
    </submittedName>
</protein>
<accession>A0AA38TEW9</accession>
<organism evidence="1 2">
    <name type="scientific">Centaurea solstitialis</name>
    <name type="common">yellow star-thistle</name>
    <dbReference type="NCBI Taxonomy" id="347529"/>
    <lineage>
        <taxon>Eukaryota</taxon>
        <taxon>Viridiplantae</taxon>
        <taxon>Streptophyta</taxon>
        <taxon>Embryophyta</taxon>
        <taxon>Tracheophyta</taxon>
        <taxon>Spermatophyta</taxon>
        <taxon>Magnoliopsida</taxon>
        <taxon>eudicotyledons</taxon>
        <taxon>Gunneridae</taxon>
        <taxon>Pentapetalae</taxon>
        <taxon>asterids</taxon>
        <taxon>campanulids</taxon>
        <taxon>Asterales</taxon>
        <taxon>Asteraceae</taxon>
        <taxon>Carduoideae</taxon>
        <taxon>Cardueae</taxon>
        <taxon>Centaureinae</taxon>
        <taxon>Centaurea</taxon>
    </lineage>
</organism>